<dbReference type="PROSITE" id="PS00058">
    <property type="entry name" value="DNA_MISMATCH_REPAIR_1"/>
    <property type="match status" value="1"/>
</dbReference>
<dbReference type="InterPro" id="IPR002099">
    <property type="entry name" value="MutL/Mlh/PMS"/>
</dbReference>
<dbReference type="KEGG" id="sre:PTSG_00253"/>
<dbReference type="OrthoDB" id="10263226at2759"/>
<dbReference type="InParanoid" id="F2TVY7"/>
<dbReference type="Pfam" id="PF16413">
    <property type="entry name" value="Mlh1_C"/>
    <property type="match status" value="1"/>
</dbReference>
<dbReference type="GeneID" id="16067724"/>
<dbReference type="PANTHER" id="PTHR10073">
    <property type="entry name" value="DNA MISMATCH REPAIR PROTEIN MLH, PMS, MUTL"/>
    <property type="match status" value="1"/>
</dbReference>
<name>F2TVY7_SALR5</name>
<evidence type="ECO:0000313" key="9">
    <source>
        <dbReference type="Proteomes" id="UP000007799"/>
    </source>
</evidence>
<dbReference type="InterPro" id="IPR032189">
    <property type="entry name" value="Mlh1_C"/>
</dbReference>
<dbReference type="GO" id="GO:0016887">
    <property type="term" value="F:ATP hydrolysis activity"/>
    <property type="evidence" value="ECO:0007669"/>
    <property type="project" value="InterPro"/>
</dbReference>
<keyword evidence="9" id="KW-1185">Reference proteome</keyword>
<dbReference type="OMA" id="ANYHVKK"/>
<dbReference type="FunCoup" id="F2TVY7">
    <property type="interactions" value="1277"/>
</dbReference>
<feature type="compositionally biased region" description="Low complexity" evidence="6">
    <location>
        <begin position="522"/>
        <end position="547"/>
    </location>
</feature>
<feature type="domain" description="DNA mismatch repair protein S5" evidence="7">
    <location>
        <begin position="222"/>
        <end position="341"/>
    </location>
</feature>
<feature type="compositionally biased region" description="Basic residues" evidence="6">
    <location>
        <begin position="509"/>
        <end position="520"/>
    </location>
</feature>
<dbReference type="InterPro" id="IPR020568">
    <property type="entry name" value="Ribosomal_Su5_D2-typ_SF"/>
</dbReference>
<dbReference type="NCBIfam" id="TIGR00585">
    <property type="entry name" value="mutl"/>
    <property type="match status" value="1"/>
</dbReference>
<dbReference type="CDD" id="cd16926">
    <property type="entry name" value="HATPase_MutL-MLH-PMS-like"/>
    <property type="match status" value="1"/>
</dbReference>
<evidence type="ECO:0000259" key="7">
    <source>
        <dbReference type="SMART" id="SM01340"/>
    </source>
</evidence>
<feature type="compositionally biased region" description="Low complexity" evidence="6">
    <location>
        <begin position="367"/>
        <end position="381"/>
    </location>
</feature>
<evidence type="ECO:0000256" key="2">
    <source>
        <dbReference type="ARBA" id="ARBA00006082"/>
    </source>
</evidence>
<keyword evidence="4" id="KW-0234">DNA repair</keyword>
<feature type="compositionally biased region" description="Basic and acidic residues" evidence="6">
    <location>
        <begin position="382"/>
        <end position="394"/>
    </location>
</feature>
<dbReference type="PANTHER" id="PTHR10073:SF12">
    <property type="entry name" value="DNA MISMATCH REPAIR PROTEIN MLH1"/>
    <property type="match status" value="1"/>
</dbReference>
<dbReference type="EMBL" id="GL832955">
    <property type="protein sequence ID" value="EGD72233.1"/>
    <property type="molecule type" value="Genomic_DNA"/>
</dbReference>
<protein>
    <recommendedName>
        <fullName evidence="7">DNA mismatch repair protein S5 domain-containing protein</fullName>
    </recommendedName>
</protein>
<organism evidence="9">
    <name type="scientific">Salpingoeca rosetta (strain ATCC 50818 / BSB-021)</name>
    <dbReference type="NCBI Taxonomy" id="946362"/>
    <lineage>
        <taxon>Eukaryota</taxon>
        <taxon>Choanoflagellata</taxon>
        <taxon>Craspedida</taxon>
        <taxon>Salpingoecidae</taxon>
        <taxon>Salpingoeca</taxon>
    </lineage>
</organism>
<dbReference type="Pfam" id="PF13589">
    <property type="entry name" value="HATPase_c_3"/>
    <property type="match status" value="1"/>
</dbReference>
<evidence type="ECO:0000256" key="5">
    <source>
        <dbReference type="ARBA" id="ARBA00023242"/>
    </source>
</evidence>
<dbReference type="InterPro" id="IPR038973">
    <property type="entry name" value="MutL/Mlh/Pms-like"/>
</dbReference>
<evidence type="ECO:0000256" key="3">
    <source>
        <dbReference type="ARBA" id="ARBA00022763"/>
    </source>
</evidence>
<comment type="similarity">
    <text evidence="2">Belongs to the DNA mismatch repair MutL/HexB family.</text>
</comment>
<dbReference type="Gene3D" id="3.30.230.10">
    <property type="match status" value="1"/>
</dbReference>
<evidence type="ECO:0000256" key="4">
    <source>
        <dbReference type="ARBA" id="ARBA00023204"/>
    </source>
</evidence>
<dbReference type="FunFam" id="3.30.565.10:FF:000109">
    <property type="entry name" value="Related to MLH1-DNA mismatch repair protein"/>
    <property type="match status" value="1"/>
</dbReference>
<dbReference type="Proteomes" id="UP000007799">
    <property type="component" value="Unassembled WGS sequence"/>
</dbReference>
<feature type="region of interest" description="Disordered" evidence="6">
    <location>
        <begin position="128"/>
        <end position="152"/>
    </location>
</feature>
<reference evidence="8" key="1">
    <citation type="submission" date="2009-08" db="EMBL/GenBank/DDBJ databases">
        <title>Annotation of Salpingoeca rosetta.</title>
        <authorList>
            <consortium name="The Broad Institute Genome Sequencing Platform"/>
            <person name="Russ C."/>
            <person name="Cuomo C."/>
            <person name="Burger G."/>
            <person name="Gray M.W."/>
            <person name="Holland P.W.H."/>
            <person name="King N."/>
            <person name="Lang F.B.F."/>
            <person name="Roger A.J."/>
            <person name="Ruiz-Trillo I."/>
            <person name="Young S.K."/>
            <person name="Zeng Q."/>
            <person name="Gargeya S."/>
            <person name="Alvarado L."/>
            <person name="Berlin A."/>
            <person name="Chapman S.B."/>
            <person name="Chen Z."/>
            <person name="Freedman E."/>
            <person name="Gellesch M."/>
            <person name="Goldberg J."/>
            <person name="Griggs A."/>
            <person name="Gujja S."/>
            <person name="Heilman E."/>
            <person name="Heiman D."/>
            <person name="Howarth C."/>
            <person name="Mehta T."/>
            <person name="Neiman D."/>
            <person name="Pearson M."/>
            <person name="Roberts A."/>
            <person name="Saif S."/>
            <person name="Shea T."/>
            <person name="Shenoy N."/>
            <person name="Sisk P."/>
            <person name="Stolte C."/>
            <person name="Sykes S."/>
            <person name="White J."/>
            <person name="Yandava C."/>
            <person name="Haas B."/>
            <person name="Nusbaum C."/>
            <person name="Birren B."/>
        </authorList>
    </citation>
    <scope>NUCLEOTIDE SEQUENCE [LARGE SCALE GENOMIC DNA]</scope>
    <source>
        <strain evidence="8">ATCC 50818</strain>
    </source>
</reference>
<dbReference type="FunFam" id="3.30.230.10:FF:000014">
    <property type="entry name" value="DNA mismatch repair protein Mlh1"/>
    <property type="match status" value="1"/>
</dbReference>
<feature type="region of interest" description="Disordered" evidence="6">
    <location>
        <begin position="453"/>
        <end position="636"/>
    </location>
</feature>
<dbReference type="GO" id="GO:0030983">
    <property type="term" value="F:mismatched DNA binding"/>
    <property type="evidence" value="ECO:0007669"/>
    <property type="project" value="InterPro"/>
</dbReference>
<comment type="subcellular location">
    <subcellularLocation>
        <location evidence="1">Nucleus</location>
    </subcellularLocation>
</comment>
<keyword evidence="5" id="KW-0539">Nucleus</keyword>
<dbReference type="CDD" id="cd03483">
    <property type="entry name" value="MutL_Trans_MLH1"/>
    <property type="match status" value="1"/>
</dbReference>
<proteinExistence type="inferred from homology"/>
<dbReference type="GO" id="GO:0006298">
    <property type="term" value="P:mismatch repair"/>
    <property type="evidence" value="ECO:0007669"/>
    <property type="project" value="InterPro"/>
</dbReference>
<feature type="region of interest" description="Disordered" evidence="6">
    <location>
        <begin position="360"/>
        <end position="423"/>
    </location>
</feature>
<evidence type="ECO:0000313" key="8">
    <source>
        <dbReference type="EMBL" id="EGD72233.1"/>
    </source>
</evidence>
<keyword evidence="3" id="KW-0227">DNA damage</keyword>
<dbReference type="SUPFAM" id="SSF55874">
    <property type="entry name" value="ATPase domain of HSP90 chaperone/DNA topoisomerase II/histidine kinase"/>
    <property type="match status" value="1"/>
</dbReference>
<dbReference type="GO" id="GO:0140664">
    <property type="term" value="F:ATP-dependent DNA damage sensor activity"/>
    <property type="evidence" value="ECO:0007669"/>
    <property type="project" value="InterPro"/>
</dbReference>
<evidence type="ECO:0000256" key="1">
    <source>
        <dbReference type="ARBA" id="ARBA00004123"/>
    </source>
</evidence>
<sequence>MATTKRIVRLEEDVVNRIAAGEVIQRPANAIKEMFENALDAGASSISVVVKSGGLKMLQIQDDGHGINRKDMDIVCERFTTSKLTKFEDLTTIATHGFRGEALASISHVAHLSIISRTKDSPCAYKAHYRDGKLTPPKPGKPSDPKPCAGNQGTQITVEDLFFNVPTRRRALKSPSDELNRIMDIMSRYAVHNSGVGVSLKKHGETSPLLRTTPGATTRDNIAAIYGSKVANELLEIEDADEELAFKVRGFITNANYSVKKPTLLLFINHRAVHSTNIRKALDSVYAAYLPRHTHCFAYISLEIKPEHVDVNVHPTKKEVHFLHEEDIVERLQQLVSKRLVGGNMSRTFQTQMLLPGASGPRDFLNSSSSSSSATATARASGDGDGRDDVDARTESAQTRAARASTAAPPASAASGRRGVRDDGARVYDHDLIRTDAKSQTLDKFLSASQSPAIAAASTPGRANMRSPNTSSPISAITASTTAAATAHDDGGDDDDEEEEEMVWDPIRLKMRPRTKKKKQLTTTPAGAETTTTSTTSATATHTGASGQRAHVARDGGDGDESSGDVSQPPIKRPHMRHDGDDGDGDGCVSQDVQATPTQDSDVVVIDSGEQDQMSDSCTQTQQRGNTAASVGRPWPESHTQLTSILELRDAFVENQHSVLRSIFREHVFVGSVEDKLLLLQHQRHLYLIKLPEVCRVLFSQLCLRGFGDMSSLNLNPAAPVYDLILAALDSPDANWQPEDGPKPQLAEFITDFLKEKAEMLSEYFGLFVNQDGELERLPALLDGHTPDMTRVPTFLLRLATEVDWDDEKRCFETVAQEIGRFYASFDKEQRGDGANVQDDDPSSKPVSWLIEHAVAPALRSMFFPPRSLADEGAIVQIADLKELYKVFERC</sequence>
<accession>F2TVY7</accession>
<dbReference type="InterPro" id="IPR013507">
    <property type="entry name" value="DNA_mismatch_S5_2-like"/>
</dbReference>
<dbReference type="InterPro" id="IPR036890">
    <property type="entry name" value="HATPase_C_sf"/>
</dbReference>
<dbReference type="Gene3D" id="3.30.565.10">
    <property type="entry name" value="Histidine kinase-like ATPase, C-terminal domain"/>
    <property type="match status" value="1"/>
</dbReference>
<dbReference type="SMART" id="SM01340">
    <property type="entry name" value="DNA_mis_repair"/>
    <property type="match status" value="1"/>
</dbReference>
<dbReference type="STRING" id="946362.F2TVY7"/>
<feature type="compositionally biased region" description="Polar residues" evidence="6">
    <location>
        <begin position="611"/>
        <end position="629"/>
    </location>
</feature>
<feature type="compositionally biased region" description="Low complexity" evidence="6">
    <location>
        <begin position="395"/>
        <end position="417"/>
    </location>
</feature>
<feature type="compositionally biased region" description="Low complexity" evidence="6">
    <location>
        <begin position="470"/>
        <end position="486"/>
    </location>
</feature>
<gene>
    <name evidence="8" type="ORF">PTSG_00253</name>
</gene>
<dbReference type="GO" id="GO:0005524">
    <property type="term" value="F:ATP binding"/>
    <property type="evidence" value="ECO:0007669"/>
    <property type="project" value="InterPro"/>
</dbReference>
<feature type="compositionally biased region" description="Acidic residues" evidence="6">
    <location>
        <begin position="491"/>
        <end position="503"/>
    </location>
</feature>
<dbReference type="GO" id="GO:0032389">
    <property type="term" value="C:MutLalpha complex"/>
    <property type="evidence" value="ECO:0007669"/>
    <property type="project" value="TreeGrafter"/>
</dbReference>
<dbReference type="eggNOG" id="KOG1979">
    <property type="taxonomic scope" value="Eukaryota"/>
</dbReference>
<dbReference type="RefSeq" id="XP_004998804.1">
    <property type="nucleotide sequence ID" value="XM_004998747.1"/>
</dbReference>
<feature type="compositionally biased region" description="Polar residues" evidence="6">
    <location>
        <begin position="591"/>
        <end position="601"/>
    </location>
</feature>
<dbReference type="InterPro" id="IPR014721">
    <property type="entry name" value="Ribsml_uS5_D2-typ_fold_subgr"/>
</dbReference>
<dbReference type="InterPro" id="IPR014762">
    <property type="entry name" value="DNA_mismatch_repair_CS"/>
</dbReference>
<dbReference type="Pfam" id="PF01119">
    <property type="entry name" value="DNA_mis_repair"/>
    <property type="match status" value="1"/>
</dbReference>
<evidence type="ECO:0000256" key="6">
    <source>
        <dbReference type="SAM" id="MobiDB-lite"/>
    </source>
</evidence>
<dbReference type="AlphaFoldDB" id="F2TVY7"/>
<dbReference type="SUPFAM" id="SSF54211">
    <property type="entry name" value="Ribosomal protein S5 domain 2-like"/>
    <property type="match status" value="1"/>
</dbReference>